<dbReference type="RefSeq" id="WP_153496936.1">
    <property type="nucleotide sequence ID" value="NZ_WITJ01000014.1"/>
</dbReference>
<keyword evidence="3" id="KW-1185">Reference proteome</keyword>
<evidence type="ECO:0000313" key="2">
    <source>
        <dbReference type="EMBL" id="MQW40273.1"/>
    </source>
</evidence>
<dbReference type="AlphaFoldDB" id="A0A7X1Z9G0"/>
<reference evidence="2 3" key="1">
    <citation type="submission" date="2019-10" db="EMBL/GenBank/DDBJ databases">
        <authorList>
            <person name="Dong K."/>
        </authorList>
    </citation>
    <scope>NUCLEOTIDE SEQUENCE [LARGE SCALE GENOMIC DNA]</scope>
    <source>
        <strain evidence="2 3">DSM 28960</strain>
    </source>
</reference>
<evidence type="ECO:0000256" key="1">
    <source>
        <dbReference type="SAM" id="MobiDB-lite"/>
    </source>
</evidence>
<sequence length="146" mass="15758">MNKTKKLITGGLVLLVLLALGGGLRQSSYSGGKISTPDSTVTDLDSSSESRGKKITQKSLDTGKPKVVTEVKPAAQKEISASVSKSLGKFNEKAIKNDFYIQGKKGYEKVSIEKLETIETKQAISGISLVRDVSDGKMKYLITFKE</sequence>
<protein>
    <submittedName>
        <fullName evidence="2">Uncharacterized protein</fullName>
    </submittedName>
</protein>
<feature type="compositionally biased region" description="Polar residues" evidence="1">
    <location>
        <begin position="36"/>
        <end position="49"/>
    </location>
</feature>
<dbReference type="Proteomes" id="UP000439550">
    <property type="component" value="Unassembled WGS sequence"/>
</dbReference>
<comment type="caution">
    <text evidence="2">The sequence shown here is derived from an EMBL/GenBank/DDBJ whole genome shotgun (WGS) entry which is preliminary data.</text>
</comment>
<name>A0A7X1Z9G0_9LACT</name>
<accession>A0A7X1Z9G0</accession>
<evidence type="ECO:0000313" key="3">
    <source>
        <dbReference type="Proteomes" id="UP000439550"/>
    </source>
</evidence>
<proteinExistence type="predicted"/>
<organism evidence="2 3">
    <name type="scientific">Lactococcus hircilactis</name>
    <dbReference type="NCBI Taxonomy" id="1494462"/>
    <lineage>
        <taxon>Bacteria</taxon>
        <taxon>Bacillati</taxon>
        <taxon>Bacillota</taxon>
        <taxon>Bacilli</taxon>
        <taxon>Lactobacillales</taxon>
        <taxon>Streptococcaceae</taxon>
        <taxon>Lactococcus</taxon>
    </lineage>
</organism>
<feature type="region of interest" description="Disordered" evidence="1">
    <location>
        <begin position="29"/>
        <end position="61"/>
    </location>
</feature>
<gene>
    <name evidence="2" type="ORF">GHI93_10085</name>
</gene>
<dbReference type="EMBL" id="WITJ01000014">
    <property type="protein sequence ID" value="MQW40273.1"/>
    <property type="molecule type" value="Genomic_DNA"/>
</dbReference>